<keyword evidence="2" id="KW-0472">Membrane</keyword>
<dbReference type="SUPFAM" id="SSF103473">
    <property type="entry name" value="MFS general substrate transporter"/>
    <property type="match status" value="1"/>
</dbReference>
<dbReference type="InterPro" id="IPR039672">
    <property type="entry name" value="MFS_2"/>
</dbReference>
<dbReference type="GO" id="GO:0015293">
    <property type="term" value="F:symporter activity"/>
    <property type="evidence" value="ECO:0007669"/>
    <property type="project" value="InterPro"/>
</dbReference>
<protein>
    <recommendedName>
        <fullName evidence="5">Major facilitator superfamily domain-containing protein 12-like</fullName>
    </recommendedName>
</protein>
<keyword evidence="2" id="KW-1133">Transmembrane helix</keyword>
<evidence type="ECO:0000256" key="1">
    <source>
        <dbReference type="ARBA" id="ARBA00008335"/>
    </source>
</evidence>
<feature type="transmembrane region" description="Helical" evidence="2">
    <location>
        <begin position="134"/>
        <end position="152"/>
    </location>
</feature>
<feature type="transmembrane region" description="Helical" evidence="2">
    <location>
        <begin position="256"/>
        <end position="279"/>
    </location>
</feature>
<dbReference type="GO" id="GO:0005886">
    <property type="term" value="C:plasma membrane"/>
    <property type="evidence" value="ECO:0007669"/>
    <property type="project" value="TreeGrafter"/>
</dbReference>
<organism evidence="3 4">
    <name type="scientific">Polyplax serrata</name>
    <name type="common">Common mouse louse</name>
    <dbReference type="NCBI Taxonomy" id="468196"/>
    <lineage>
        <taxon>Eukaryota</taxon>
        <taxon>Metazoa</taxon>
        <taxon>Ecdysozoa</taxon>
        <taxon>Arthropoda</taxon>
        <taxon>Hexapoda</taxon>
        <taxon>Insecta</taxon>
        <taxon>Pterygota</taxon>
        <taxon>Neoptera</taxon>
        <taxon>Paraneoptera</taxon>
        <taxon>Psocodea</taxon>
        <taxon>Troctomorpha</taxon>
        <taxon>Phthiraptera</taxon>
        <taxon>Anoplura</taxon>
        <taxon>Polyplacidae</taxon>
        <taxon>Polyplax</taxon>
    </lineage>
</organism>
<dbReference type="CDD" id="cd17491">
    <property type="entry name" value="MFS_MFSD12"/>
    <property type="match status" value="1"/>
</dbReference>
<dbReference type="EMBL" id="JAWJWE010000010">
    <property type="protein sequence ID" value="KAK6630560.1"/>
    <property type="molecule type" value="Genomic_DNA"/>
</dbReference>
<dbReference type="PANTHER" id="PTHR11328:SF28">
    <property type="entry name" value="MAJOR FACILITATOR SUPERFAMILY DOMAIN-CONTAINING PROTEIN 12"/>
    <property type="match status" value="1"/>
</dbReference>
<sequence>MWFTYLLVFFNVVLKFDKINSGLLLLIGQVADAVSTTFVGIECDKSTGIRCLKYGNRKIWHLIGTICIVSSFPFIFTPCIGCHNAHVHAQMVYYSAFVIIFQFGWASVQISHLALIPELTPSDDQRTQLTTIRYTFTVVSTVVIYILTWLSLKSKENDNETEQVGPHDAIYFQRVVYSGLVIGIITSILFHWGVKEDSHLNISRGRRNHKTVFQFLREMKFYQVAVVYMSSRLFVNIAQVYIPLYLHETLAVKADILALIPLLMYVGSITASTIVNLLNRISGRKMAFTLGSVIGISACIWIKFGKNSNYEIYPISFLLGFSGSILIVTSLGLTADLIGFDTDTSAFVYGAMSFADKLSNGVVVMGIQYIICAKCPSLYQNVLVYICGGSILIGMMSNLSLKLATRKKFSASDDERRPILQRDTNAEFH</sequence>
<evidence type="ECO:0008006" key="5">
    <source>
        <dbReference type="Google" id="ProtNLM"/>
    </source>
</evidence>
<gene>
    <name evidence="3" type="ORF">RUM43_014545</name>
</gene>
<evidence type="ECO:0000313" key="3">
    <source>
        <dbReference type="EMBL" id="KAK6630560.1"/>
    </source>
</evidence>
<proteinExistence type="inferred from homology"/>
<dbReference type="GO" id="GO:0008643">
    <property type="term" value="P:carbohydrate transport"/>
    <property type="evidence" value="ECO:0007669"/>
    <property type="project" value="InterPro"/>
</dbReference>
<reference evidence="3 4" key="1">
    <citation type="submission" date="2023-10" db="EMBL/GenBank/DDBJ databases">
        <title>Genomes of two closely related lineages of the louse Polyplax serrata with different host specificities.</title>
        <authorList>
            <person name="Martinu J."/>
            <person name="Tarabai H."/>
            <person name="Stefka J."/>
            <person name="Hypsa V."/>
        </authorList>
    </citation>
    <scope>NUCLEOTIDE SEQUENCE [LARGE SCALE GENOMIC DNA]</scope>
    <source>
        <strain evidence="3">HR10_N</strain>
    </source>
</reference>
<name>A0AAN8NYS0_POLSC</name>
<feature type="transmembrane region" description="Helical" evidence="2">
    <location>
        <begin position="221"/>
        <end position="244"/>
    </location>
</feature>
<dbReference type="InterPro" id="IPR036259">
    <property type="entry name" value="MFS_trans_sf"/>
</dbReference>
<evidence type="ECO:0000256" key="2">
    <source>
        <dbReference type="SAM" id="Phobius"/>
    </source>
</evidence>
<accession>A0AAN8NYS0</accession>
<comment type="similarity">
    <text evidence="1">Belongs to the major facilitator superfamily.</text>
</comment>
<dbReference type="Gene3D" id="1.20.1250.20">
    <property type="entry name" value="MFS general substrate transporter like domains"/>
    <property type="match status" value="1"/>
</dbReference>
<feature type="transmembrane region" description="Helical" evidence="2">
    <location>
        <begin position="172"/>
        <end position="194"/>
    </location>
</feature>
<dbReference type="Pfam" id="PF13347">
    <property type="entry name" value="MFS_2"/>
    <property type="match status" value="1"/>
</dbReference>
<keyword evidence="2" id="KW-0812">Transmembrane</keyword>
<feature type="transmembrane region" description="Helical" evidence="2">
    <location>
        <begin position="286"/>
        <end position="304"/>
    </location>
</feature>
<feature type="transmembrane region" description="Helical" evidence="2">
    <location>
        <begin position="346"/>
        <end position="371"/>
    </location>
</feature>
<feature type="transmembrane region" description="Helical" evidence="2">
    <location>
        <begin position="383"/>
        <end position="401"/>
    </location>
</feature>
<feature type="transmembrane region" description="Helical" evidence="2">
    <location>
        <begin position="310"/>
        <end position="334"/>
    </location>
</feature>
<comment type="caution">
    <text evidence="3">The sequence shown here is derived from an EMBL/GenBank/DDBJ whole genome shotgun (WGS) entry which is preliminary data.</text>
</comment>
<dbReference type="Proteomes" id="UP001372834">
    <property type="component" value="Unassembled WGS sequence"/>
</dbReference>
<dbReference type="PANTHER" id="PTHR11328">
    <property type="entry name" value="MAJOR FACILITATOR SUPERFAMILY DOMAIN-CONTAINING PROTEIN"/>
    <property type="match status" value="1"/>
</dbReference>
<evidence type="ECO:0000313" key="4">
    <source>
        <dbReference type="Proteomes" id="UP001372834"/>
    </source>
</evidence>
<feature type="transmembrane region" description="Helical" evidence="2">
    <location>
        <begin position="62"/>
        <end position="86"/>
    </location>
</feature>
<feature type="transmembrane region" description="Helical" evidence="2">
    <location>
        <begin position="92"/>
        <end position="114"/>
    </location>
</feature>
<dbReference type="AlphaFoldDB" id="A0AAN8NYS0"/>